<sequence length="79" mass="8632">MPLTRRKLRTALTFQSRGSARGGEDAGLVLEVLRGVFSVAAREARVWQRHSGSGEFHTPQPQGLTMVRLVGFARELLGG</sequence>
<keyword evidence="2" id="KW-1185">Reference proteome</keyword>
<reference evidence="1 2" key="1">
    <citation type="submission" date="2019-05" db="EMBL/GenBank/DDBJ databases">
        <title>Another draft genome of Portunus trituberculatus and its Hox gene families provides insights of decapod evolution.</title>
        <authorList>
            <person name="Jeong J.-H."/>
            <person name="Song I."/>
            <person name="Kim S."/>
            <person name="Choi T."/>
            <person name="Kim D."/>
            <person name="Ryu S."/>
            <person name="Kim W."/>
        </authorList>
    </citation>
    <scope>NUCLEOTIDE SEQUENCE [LARGE SCALE GENOMIC DNA]</scope>
    <source>
        <tissue evidence="1">Muscle</tissue>
    </source>
</reference>
<evidence type="ECO:0000313" key="2">
    <source>
        <dbReference type="Proteomes" id="UP000324222"/>
    </source>
</evidence>
<dbReference type="AlphaFoldDB" id="A0A5B7IQZ3"/>
<comment type="caution">
    <text evidence="1">The sequence shown here is derived from an EMBL/GenBank/DDBJ whole genome shotgun (WGS) entry which is preliminary data.</text>
</comment>
<dbReference type="EMBL" id="VSRR010061646">
    <property type="protein sequence ID" value="MPC83138.1"/>
    <property type="molecule type" value="Genomic_DNA"/>
</dbReference>
<organism evidence="1 2">
    <name type="scientific">Portunus trituberculatus</name>
    <name type="common">Swimming crab</name>
    <name type="synonym">Neptunus trituberculatus</name>
    <dbReference type="NCBI Taxonomy" id="210409"/>
    <lineage>
        <taxon>Eukaryota</taxon>
        <taxon>Metazoa</taxon>
        <taxon>Ecdysozoa</taxon>
        <taxon>Arthropoda</taxon>
        <taxon>Crustacea</taxon>
        <taxon>Multicrustacea</taxon>
        <taxon>Malacostraca</taxon>
        <taxon>Eumalacostraca</taxon>
        <taxon>Eucarida</taxon>
        <taxon>Decapoda</taxon>
        <taxon>Pleocyemata</taxon>
        <taxon>Brachyura</taxon>
        <taxon>Eubrachyura</taxon>
        <taxon>Portunoidea</taxon>
        <taxon>Portunidae</taxon>
        <taxon>Portuninae</taxon>
        <taxon>Portunus</taxon>
    </lineage>
</organism>
<accession>A0A5B7IQZ3</accession>
<proteinExistence type="predicted"/>
<gene>
    <name evidence="1" type="ORF">E2C01_077831</name>
</gene>
<evidence type="ECO:0000313" key="1">
    <source>
        <dbReference type="EMBL" id="MPC83138.1"/>
    </source>
</evidence>
<name>A0A5B7IQZ3_PORTR</name>
<protein>
    <submittedName>
        <fullName evidence="1">Uncharacterized protein</fullName>
    </submittedName>
</protein>
<dbReference type="Proteomes" id="UP000324222">
    <property type="component" value="Unassembled WGS sequence"/>
</dbReference>